<proteinExistence type="predicted"/>
<sequence>SEAVQISVYTELEKIASSTAMETFSDLIEVLRCCTDSQYDSVRDLTVVMLRNLLSQKLPHPSYEHSILLFNVLVQLISHSLRRLRQQAIQALAKIGANRDGTVKFVADDAVVTSSYVFIGSRYYDERTSTVLPLSSFVDALTEVITTDRDPHSFESAIQQFEVFVQMSSCRQKLMSVSCALCLGPIAYCTSITVYS</sequence>
<dbReference type="InterPro" id="IPR011989">
    <property type="entry name" value="ARM-like"/>
</dbReference>
<accession>A0A0J8BIB2</accession>
<organism evidence="1 2">
    <name type="scientific">Beta vulgaris subsp. vulgaris</name>
    <name type="common">Beet</name>
    <dbReference type="NCBI Taxonomy" id="3555"/>
    <lineage>
        <taxon>Eukaryota</taxon>
        <taxon>Viridiplantae</taxon>
        <taxon>Streptophyta</taxon>
        <taxon>Embryophyta</taxon>
        <taxon>Tracheophyta</taxon>
        <taxon>Spermatophyta</taxon>
        <taxon>Magnoliopsida</taxon>
        <taxon>eudicotyledons</taxon>
        <taxon>Gunneridae</taxon>
        <taxon>Pentapetalae</taxon>
        <taxon>Caryophyllales</taxon>
        <taxon>Chenopodiaceae</taxon>
        <taxon>Betoideae</taxon>
        <taxon>Beta</taxon>
    </lineage>
</organism>
<dbReference type="Gene3D" id="1.25.10.10">
    <property type="entry name" value="Leucine-rich Repeat Variant"/>
    <property type="match status" value="1"/>
</dbReference>
<gene>
    <name evidence="1" type="ORF">BVRB_035970</name>
</gene>
<protein>
    <submittedName>
        <fullName evidence="1">Uncharacterized protein</fullName>
    </submittedName>
</protein>
<evidence type="ECO:0000313" key="2">
    <source>
        <dbReference type="Proteomes" id="UP000035740"/>
    </source>
</evidence>
<dbReference type="SUPFAM" id="SSF48371">
    <property type="entry name" value="ARM repeat"/>
    <property type="match status" value="1"/>
</dbReference>
<dbReference type="Gramene" id="KMS65440">
    <property type="protein sequence ID" value="KMS65440"/>
    <property type="gene ID" value="BVRB_035970"/>
</dbReference>
<dbReference type="InterPro" id="IPR016024">
    <property type="entry name" value="ARM-type_fold"/>
</dbReference>
<dbReference type="Proteomes" id="UP000035740">
    <property type="component" value="Unassembled WGS sequence"/>
</dbReference>
<feature type="non-terminal residue" evidence="1">
    <location>
        <position position="1"/>
    </location>
</feature>
<evidence type="ECO:0000313" key="1">
    <source>
        <dbReference type="EMBL" id="KMS65440.1"/>
    </source>
</evidence>
<keyword evidence="2" id="KW-1185">Reference proteome</keyword>
<dbReference type="EMBL" id="KQ108627">
    <property type="protein sequence ID" value="KMS65440.1"/>
    <property type="molecule type" value="Genomic_DNA"/>
</dbReference>
<dbReference type="AlphaFoldDB" id="A0A0J8BIB2"/>
<reference evidence="1 2" key="1">
    <citation type="journal article" date="2014" name="Nature">
        <title>The genome of the recently domesticated crop plant sugar beet (Beta vulgaris).</title>
        <authorList>
            <person name="Dohm J.C."/>
            <person name="Minoche A.E."/>
            <person name="Holtgrawe D."/>
            <person name="Capella-Gutierrez S."/>
            <person name="Zakrzewski F."/>
            <person name="Tafer H."/>
            <person name="Rupp O."/>
            <person name="Sorensen T.R."/>
            <person name="Stracke R."/>
            <person name="Reinhardt R."/>
            <person name="Goesmann A."/>
            <person name="Kraft T."/>
            <person name="Schulz B."/>
            <person name="Stadler P.F."/>
            <person name="Schmidt T."/>
            <person name="Gabaldon T."/>
            <person name="Lehrach H."/>
            <person name="Weisshaar B."/>
            <person name="Himmelbauer H."/>
        </authorList>
    </citation>
    <scope>NUCLEOTIDE SEQUENCE [LARGE SCALE GENOMIC DNA]</scope>
    <source>
        <tissue evidence="1">Taproot</tissue>
    </source>
</reference>
<name>A0A0J8BIB2_BETVV</name>